<name>A0A8S9SBY6_BRACR</name>
<protein>
    <recommendedName>
        <fullName evidence="5">Myb/SANT-like domain-containing protein</fullName>
    </recommendedName>
</protein>
<dbReference type="PANTHER" id="PTHR47864">
    <property type="entry name" value="TRANSMEMBRANE PROTEIN"/>
    <property type="match status" value="1"/>
</dbReference>
<dbReference type="EMBL" id="QGKX02000004">
    <property type="protein sequence ID" value="KAF3598239.1"/>
    <property type="molecule type" value="Genomic_DNA"/>
</dbReference>
<dbReference type="Pfam" id="PF24769">
    <property type="entry name" value="At2g29880_C"/>
    <property type="match status" value="1"/>
</dbReference>
<evidence type="ECO:0000259" key="2">
    <source>
        <dbReference type="Pfam" id="PF24769"/>
    </source>
</evidence>
<evidence type="ECO:0008006" key="5">
    <source>
        <dbReference type="Google" id="ProtNLM"/>
    </source>
</evidence>
<gene>
    <name evidence="3" type="ORF">F2Q69_00036722</name>
</gene>
<accession>A0A8S9SBY6</accession>
<reference evidence="3" key="1">
    <citation type="submission" date="2019-12" db="EMBL/GenBank/DDBJ databases">
        <title>Genome sequencing and annotation of Brassica cretica.</title>
        <authorList>
            <person name="Studholme D.J."/>
            <person name="Sarris P."/>
        </authorList>
    </citation>
    <scope>NUCLEOTIDE SEQUENCE</scope>
    <source>
        <strain evidence="3">PFS-109/04</strain>
        <tissue evidence="3">Leaf</tissue>
    </source>
</reference>
<sequence length="283" mass="33654">MMVDQRQGKGEYIQWRPEESRLLIELVASCFKEGWVDPNGKMFKKTVETKILSVLNEKFNSRKTYKNFINRMKILKNQYRDFVNLLHFDSKVQWNPITKKFTAPDEVWTAYLRDFPNQRHVRNETYEEYENMKLVFGGMRRFERLHSQPSKVRTNEIMKQEVDLTNDDDDVHEIRETETDVFGDSSDYASVKDKNLLAKICTELRSVESATKQLIHIMQGRSMVDENKKINVWEAIKEIPNLSNHVQYKALSMIQKLEMRDIFVSMSVEDRLGWIQWNTQPKT</sequence>
<feature type="domain" description="At2g29880-like C-terminal" evidence="2">
    <location>
        <begin position="232"/>
        <end position="278"/>
    </location>
</feature>
<feature type="domain" description="Myb/SANT-like" evidence="1">
    <location>
        <begin position="14"/>
        <end position="111"/>
    </location>
</feature>
<dbReference type="InterPro" id="IPR056253">
    <property type="entry name" value="At2g29880-like_C"/>
</dbReference>
<dbReference type="AlphaFoldDB" id="A0A8S9SBY6"/>
<evidence type="ECO:0000313" key="4">
    <source>
        <dbReference type="Proteomes" id="UP000712600"/>
    </source>
</evidence>
<dbReference type="Pfam" id="PF12776">
    <property type="entry name" value="Myb_DNA-bind_3"/>
    <property type="match status" value="1"/>
</dbReference>
<dbReference type="InterPro" id="IPR055314">
    <property type="entry name" value="At2g29880-like"/>
</dbReference>
<dbReference type="InterPro" id="IPR024752">
    <property type="entry name" value="Myb/SANT-like_dom"/>
</dbReference>
<proteinExistence type="predicted"/>
<evidence type="ECO:0000259" key="1">
    <source>
        <dbReference type="Pfam" id="PF12776"/>
    </source>
</evidence>
<organism evidence="3 4">
    <name type="scientific">Brassica cretica</name>
    <name type="common">Mustard</name>
    <dbReference type="NCBI Taxonomy" id="69181"/>
    <lineage>
        <taxon>Eukaryota</taxon>
        <taxon>Viridiplantae</taxon>
        <taxon>Streptophyta</taxon>
        <taxon>Embryophyta</taxon>
        <taxon>Tracheophyta</taxon>
        <taxon>Spermatophyta</taxon>
        <taxon>Magnoliopsida</taxon>
        <taxon>eudicotyledons</taxon>
        <taxon>Gunneridae</taxon>
        <taxon>Pentapetalae</taxon>
        <taxon>rosids</taxon>
        <taxon>malvids</taxon>
        <taxon>Brassicales</taxon>
        <taxon>Brassicaceae</taxon>
        <taxon>Brassiceae</taxon>
        <taxon>Brassica</taxon>
    </lineage>
</organism>
<dbReference type="PANTHER" id="PTHR47864:SF9">
    <property type="entry name" value="MYB_SANT-LIKE DOMAIN-CONTAINING PROTEIN"/>
    <property type="match status" value="1"/>
</dbReference>
<evidence type="ECO:0000313" key="3">
    <source>
        <dbReference type="EMBL" id="KAF3598239.1"/>
    </source>
</evidence>
<dbReference type="Proteomes" id="UP000712600">
    <property type="component" value="Unassembled WGS sequence"/>
</dbReference>
<comment type="caution">
    <text evidence="3">The sequence shown here is derived from an EMBL/GenBank/DDBJ whole genome shotgun (WGS) entry which is preliminary data.</text>
</comment>